<feature type="domain" description="Fungal lipase-type" evidence="16">
    <location>
        <begin position="356"/>
        <end position="501"/>
    </location>
</feature>
<dbReference type="EMBL" id="UYSL01020428">
    <property type="protein sequence ID" value="VDL74565.1"/>
    <property type="molecule type" value="Genomic_DNA"/>
</dbReference>
<dbReference type="GO" id="GO:0046340">
    <property type="term" value="P:diacylglycerol catabolic process"/>
    <property type="evidence" value="ECO:0007669"/>
    <property type="project" value="TreeGrafter"/>
</dbReference>
<dbReference type="EC" id="3.1.1.116" evidence="14"/>
<sequence length="622" mass="69380">MPSLVAYGRKWNIASDDFVFPEITEALVRLSWMAFAFAVFILHFPLSCTGKDMTVSLLSLLFINAVTYLFGSLIFVTVKIFSAFLTAGISSKGSIMNTHPRRHVATLLYIRMPVFVVELILTILSTVNAFHPEPPDSTCHFSNILKVTVSLEWALILSVLIGVLVVFNPVNDDGLEDSATIARRTWSRRFRILTFRRDAPMRAAMEDLANLMSSFFADADIVFSDVAAGLFLVAHSPTNVYPPIIPTSSIRPDWMTVENALHFQHFSSCVYGWPTYLLHNFGVKGFYRLFRKLQCCGQLRCDQVLIIEDNCCFCNTAAFTLSTENKNVDLFFVSFRNELYEVPFVVLADHDTRSIVITIRGSCSLVDLVTDLCLDDEVLSVDVDADPVLRTDRTLDVEGEVRVHRGMMMSARYVFDTLRKHQVLEDLAVLNSNYGLVVCGHSLGAGVASLLTLLLKQEHPEVRCFAFAPPGCVISENGLREMEQHVMGIVSGDDVVSRISYHAMHRLRVKVATELDACTKAKYEILIRGIFRIFFRPSWESGPLSGNNSVTDRANLISEAIYPNGLYGTTNNVNLPTAAAITMVTNERLASRVELFAPGKLLYISEDSDAEGGVSSEWIDAR</sequence>
<evidence type="ECO:0000256" key="14">
    <source>
        <dbReference type="ARBA" id="ARBA00026104"/>
    </source>
</evidence>
<dbReference type="WBParaSite" id="NBR_0001097501-mRNA-1">
    <property type="protein sequence ID" value="NBR_0001097501-mRNA-1"/>
    <property type="gene ID" value="NBR_0001097501"/>
</dbReference>
<feature type="transmembrane region" description="Helical" evidence="15">
    <location>
        <begin position="66"/>
        <end position="87"/>
    </location>
</feature>
<keyword evidence="4" id="KW-0597">Phosphoprotein</keyword>
<keyword evidence="3" id="KW-1003">Cell membrane</keyword>
<dbReference type="GO" id="GO:0005886">
    <property type="term" value="C:plasma membrane"/>
    <property type="evidence" value="ECO:0007669"/>
    <property type="project" value="UniProtKB-SubCell"/>
</dbReference>
<evidence type="ECO:0000256" key="10">
    <source>
        <dbReference type="ARBA" id="ARBA00022989"/>
    </source>
</evidence>
<dbReference type="PANTHER" id="PTHR45792:SF2">
    <property type="entry name" value="DIACYLGLYCEROL LIPASE-BETA"/>
    <property type="match status" value="1"/>
</dbReference>
<keyword evidence="6" id="KW-0479">Metal-binding</keyword>
<dbReference type="Gene3D" id="3.40.50.1820">
    <property type="entry name" value="alpha/beta hydrolase"/>
    <property type="match status" value="1"/>
</dbReference>
<feature type="transmembrane region" description="Helical" evidence="15">
    <location>
        <begin position="26"/>
        <end position="46"/>
    </location>
</feature>
<evidence type="ECO:0000313" key="19">
    <source>
        <dbReference type="WBParaSite" id="NBR_0001097501-mRNA-1"/>
    </source>
</evidence>
<dbReference type="PANTHER" id="PTHR45792">
    <property type="entry name" value="DIACYLGLYCEROL LIPASE HOMOLOG-RELATED"/>
    <property type="match status" value="1"/>
</dbReference>
<evidence type="ECO:0000313" key="17">
    <source>
        <dbReference type="EMBL" id="VDL74565.1"/>
    </source>
</evidence>
<dbReference type="CDD" id="cd00519">
    <property type="entry name" value="Lipase_3"/>
    <property type="match status" value="1"/>
</dbReference>
<proteinExistence type="predicted"/>
<feature type="transmembrane region" description="Helical" evidence="15">
    <location>
        <begin position="150"/>
        <end position="167"/>
    </location>
</feature>
<keyword evidence="11" id="KW-0443">Lipid metabolism</keyword>
<evidence type="ECO:0000256" key="9">
    <source>
        <dbReference type="ARBA" id="ARBA00022963"/>
    </source>
</evidence>
<dbReference type="InterPro" id="IPR029058">
    <property type="entry name" value="AB_hydrolase_fold"/>
</dbReference>
<evidence type="ECO:0000256" key="8">
    <source>
        <dbReference type="ARBA" id="ARBA00022837"/>
    </source>
</evidence>
<dbReference type="GO" id="GO:0005737">
    <property type="term" value="C:cytoplasm"/>
    <property type="evidence" value="ECO:0007669"/>
    <property type="project" value="TreeGrafter"/>
</dbReference>
<keyword evidence="9" id="KW-0442">Lipid degradation</keyword>
<evidence type="ECO:0000313" key="18">
    <source>
        <dbReference type="Proteomes" id="UP000271162"/>
    </source>
</evidence>
<dbReference type="InterPro" id="IPR002921">
    <property type="entry name" value="Fungal_lipase-type"/>
</dbReference>
<keyword evidence="18" id="KW-1185">Reference proteome</keyword>
<dbReference type="GO" id="GO:0004806">
    <property type="term" value="F:triacylglycerol lipase activity"/>
    <property type="evidence" value="ECO:0007669"/>
    <property type="project" value="TreeGrafter"/>
</dbReference>
<comment type="cofactor">
    <cofactor evidence="1">
        <name>Ca(2+)</name>
        <dbReference type="ChEBI" id="CHEBI:29108"/>
    </cofactor>
</comment>
<feature type="transmembrane region" description="Helical" evidence="15">
    <location>
        <begin position="108"/>
        <end position="130"/>
    </location>
</feature>
<comment type="subcellular location">
    <subcellularLocation>
        <location evidence="2">Cell membrane</location>
        <topology evidence="2">Multi-pass membrane protein</topology>
    </subcellularLocation>
</comment>
<dbReference type="GO" id="GO:0022008">
    <property type="term" value="P:neurogenesis"/>
    <property type="evidence" value="ECO:0007669"/>
    <property type="project" value="TreeGrafter"/>
</dbReference>
<evidence type="ECO:0000256" key="2">
    <source>
        <dbReference type="ARBA" id="ARBA00004651"/>
    </source>
</evidence>
<dbReference type="Pfam" id="PF01764">
    <property type="entry name" value="Lipase_3"/>
    <property type="match status" value="1"/>
</dbReference>
<evidence type="ECO:0000256" key="12">
    <source>
        <dbReference type="ARBA" id="ARBA00023136"/>
    </source>
</evidence>
<evidence type="ECO:0000256" key="15">
    <source>
        <dbReference type="SAM" id="Phobius"/>
    </source>
</evidence>
<dbReference type="InterPro" id="IPR052214">
    <property type="entry name" value="DAG_Lipase-Related"/>
</dbReference>
<dbReference type="STRING" id="27835.A0A158QZZ7"/>
<keyword evidence="12 15" id="KW-0472">Membrane</keyword>
<evidence type="ECO:0000256" key="13">
    <source>
        <dbReference type="ARBA" id="ARBA00024531"/>
    </source>
</evidence>
<dbReference type="AlphaFoldDB" id="A0A158QZZ7"/>
<dbReference type="OMA" id="KVWECRL"/>
<dbReference type="GO" id="GO:0046872">
    <property type="term" value="F:metal ion binding"/>
    <property type="evidence" value="ECO:0007669"/>
    <property type="project" value="UniProtKB-KW"/>
</dbReference>
<keyword evidence="5 15" id="KW-0812">Transmembrane</keyword>
<protein>
    <recommendedName>
        <fullName evidence="14">sn-1-specific diacylglycerol lipase</fullName>
        <ecNumber evidence="14">3.1.1.116</ecNumber>
    </recommendedName>
</protein>
<keyword evidence="10 15" id="KW-1133">Transmembrane helix</keyword>
<gene>
    <name evidence="17" type="ORF">NBR_LOCUS10976</name>
</gene>
<evidence type="ECO:0000256" key="6">
    <source>
        <dbReference type="ARBA" id="ARBA00022723"/>
    </source>
</evidence>
<comment type="catalytic activity">
    <reaction evidence="13">
        <text>a 1,2-diacyl-sn-glycerol + H2O = a 2-acylglycerol + a fatty acid + H(+)</text>
        <dbReference type="Rhea" id="RHEA:33275"/>
        <dbReference type="ChEBI" id="CHEBI:15377"/>
        <dbReference type="ChEBI" id="CHEBI:15378"/>
        <dbReference type="ChEBI" id="CHEBI:17389"/>
        <dbReference type="ChEBI" id="CHEBI:17815"/>
        <dbReference type="ChEBI" id="CHEBI:28868"/>
        <dbReference type="EC" id="3.1.1.116"/>
    </reaction>
    <physiologicalReaction direction="left-to-right" evidence="13">
        <dbReference type="Rhea" id="RHEA:33276"/>
    </physiologicalReaction>
</comment>
<accession>A0A158QZZ7</accession>
<dbReference type="GO" id="GO:0019369">
    <property type="term" value="P:arachidonate metabolic process"/>
    <property type="evidence" value="ECO:0007669"/>
    <property type="project" value="TreeGrafter"/>
</dbReference>
<evidence type="ECO:0000256" key="4">
    <source>
        <dbReference type="ARBA" id="ARBA00022553"/>
    </source>
</evidence>
<evidence type="ECO:0000256" key="1">
    <source>
        <dbReference type="ARBA" id="ARBA00001913"/>
    </source>
</evidence>
<name>A0A158QZZ7_NIPBR</name>
<evidence type="ECO:0000256" key="3">
    <source>
        <dbReference type="ARBA" id="ARBA00022475"/>
    </source>
</evidence>
<keyword evidence="8" id="KW-0106">Calcium</keyword>
<reference evidence="17 18" key="2">
    <citation type="submission" date="2018-11" db="EMBL/GenBank/DDBJ databases">
        <authorList>
            <consortium name="Pathogen Informatics"/>
        </authorList>
    </citation>
    <scope>NUCLEOTIDE SEQUENCE [LARGE SCALE GENOMIC DNA]</scope>
</reference>
<evidence type="ECO:0000256" key="7">
    <source>
        <dbReference type="ARBA" id="ARBA00022801"/>
    </source>
</evidence>
<evidence type="ECO:0000256" key="11">
    <source>
        <dbReference type="ARBA" id="ARBA00023098"/>
    </source>
</evidence>
<dbReference type="Proteomes" id="UP000271162">
    <property type="component" value="Unassembled WGS sequence"/>
</dbReference>
<dbReference type="SUPFAM" id="SSF53474">
    <property type="entry name" value="alpha/beta-Hydrolases"/>
    <property type="match status" value="1"/>
</dbReference>
<reference evidence="19" key="1">
    <citation type="submission" date="2016-04" db="UniProtKB">
        <authorList>
            <consortium name="WormBaseParasite"/>
        </authorList>
    </citation>
    <scope>IDENTIFICATION</scope>
</reference>
<organism evidence="19">
    <name type="scientific">Nippostrongylus brasiliensis</name>
    <name type="common">Rat hookworm</name>
    <dbReference type="NCBI Taxonomy" id="27835"/>
    <lineage>
        <taxon>Eukaryota</taxon>
        <taxon>Metazoa</taxon>
        <taxon>Ecdysozoa</taxon>
        <taxon>Nematoda</taxon>
        <taxon>Chromadorea</taxon>
        <taxon>Rhabditida</taxon>
        <taxon>Rhabditina</taxon>
        <taxon>Rhabditomorpha</taxon>
        <taxon>Strongyloidea</taxon>
        <taxon>Heligmosomidae</taxon>
        <taxon>Nippostrongylus</taxon>
    </lineage>
</organism>
<evidence type="ECO:0000259" key="16">
    <source>
        <dbReference type="Pfam" id="PF01764"/>
    </source>
</evidence>
<keyword evidence="7" id="KW-0378">Hydrolase</keyword>
<evidence type="ECO:0000256" key="5">
    <source>
        <dbReference type="ARBA" id="ARBA00022692"/>
    </source>
</evidence>